<dbReference type="Pfam" id="PF00155">
    <property type="entry name" value="Aminotran_1_2"/>
    <property type="match status" value="1"/>
</dbReference>
<evidence type="ECO:0000313" key="9">
    <source>
        <dbReference type="Proteomes" id="UP001165092"/>
    </source>
</evidence>
<dbReference type="Gene3D" id="3.90.1150.10">
    <property type="entry name" value="Aspartate Aminotransferase, domain 1"/>
    <property type="match status" value="1"/>
</dbReference>
<sequence>MVISGRGSHEIADSVERSIITGDMGPGTALPPIRDLAGTLRVNATTVATAYRLLRDRGLVETAGRRGTRVRAQHATAPREAGPRPVRPGTHDAASGNPDPRLLPDLGPALAAVAARRSGRHPLYDTPPVGTELLSVAREVFGADGVPADEVTVTSGALDAIDRLLRSGVRPGDAVALEDPGWHSELDLVASLGLKRLAVEVDDEGMLPGELAKVLRSGARAVIVTNRAQNPVGSVLSAERAAALRAELAEHQQVLTIEDDHGFGFVAEAFHCLAGATRRWAVVRTAAKGYGPDLRLGLVAGDPVTVDRMRAGHRLGPGWVSHVLQETFAELWRSRAVDPVRVDADYAKRRTALIRALREHKIPAFGRSGVNVWVRVPDEAVAVARLMGSGWAVTPGSRFRTDTAPGIRVTISNLDTGDMPGLADAVADAVNAAGPHV</sequence>
<dbReference type="EMBL" id="BSQG01000002">
    <property type="protein sequence ID" value="GLU47557.1"/>
    <property type="molecule type" value="Genomic_DNA"/>
</dbReference>
<evidence type="ECO:0000256" key="6">
    <source>
        <dbReference type="SAM" id="MobiDB-lite"/>
    </source>
</evidence>
<accession>A0A9W6P5R9</accession>
<protein>
    <submittedName>
        <fullName evidence="8">GntR family transcriptional regulator</fullName>
    </submittedName>
</protein>
<dbReference type="InterPro" id="IPR036388">
    <property type="entry name" value="WH-like_DNA-bd_sf"/>
</dbReference>
<keyword evidence="4" id="KW-0238">DNA-binding</keyword>
<dbReference type="InterPro" id="IPR036390">
    <property type="entry name" value="WH_DNA-bd_sf"/>
</dbReference>
<evidence type="ECO:0000256" key="4">
    <source>
        <dbReference type="ARBA" id="ARBA00023125"/>
    </source>
</evidence>
<dbReference type="GO" id="GO:0003700">
    <property type="term" value="F:DNA-binding transcription factor activity"/>
    <property type="evidence" value="ECO:0007669"/>
    <property type="project" value="InterPro"/>
</dbReference>
<evidence type="ECO:0000313" key="8">
    <source>
        <dbReference type="EMBL" id="GLU47557.1"/>
    </source>
</evidence>
<comment type="caution">
    <text evidence="8">The sequence shown here is derived from an EMBL/GenBank/DDBJ whole genome shotgun (WGS) entry which is preliminary data.</text>
</comment>
<evidence type="ECO:0000256" key="5">
    <source>
        <dbReference type="ARBA" id="ARBA00023163"/>
    </source>
</evidence>
<dbReference type="InterPro" id="IPR015421">
    <property type="entry name" value="PyrdxlP-dep_Trfase_major"/>
</dbReference>
<proteinExistence type="inferred from homology"/>
<dbReference type="InterPro" id="IPR051446">
    <property type="entry name" value="HTH_trans_reg/aminotransferase"/>
</dbReference>
<feature type="domain" description="HTH gntR-type" evidence="7">
    <location>
        <begin position="5"/>
        <end position="73"/>
    </location>
</feature>
<evidence type="ECO:0000256" key="2">
    <source>
        <dbReference type="ARBA" id="ARBA00022898"/>
    </source>
</evidence>
<dbReference type="SUPFAM" id="SSF53383">
    <property type="entry name" value="PLP-dependent transferases"/>
    <property type="match status" value="1"/>
</dbReference>
<evidence type="ECO:0000259" key="7">
    <source>
        <dbReference type="PROSITE" id="PS50949"/>
    </source>
</evidence>
<dbReference type="SUPFAM" id="SSF46785">
    <property type="entry name" value="Winged helix' DNA-binding domain"/>
    <property type="match status" value="1"/>
</dbReference>
<dbReference type="PROSITE" id="PS50949">
    <property type="entry name" value="HTH_GNTR"/>
    <property type="match status" value="1"/>
</dbReference>
<keyword evidence="3" id="KW-0805">Transcription regulation</keyword>
<dbReference type="InterPro" id="IPR004839">
    <property type="entry name" value="Aminotransferase_I/II_large"/>
</dbReference>
<comment type="similarity">
    <text evidence="1">In the C-terminal section; belongs to the class-I pyridoxal-phosphate-dependent aminotransferase family.</text>
</comment>
<dbReference type="PANTHER" id="PTHR46577">
    <property type="entry name" value="HTH-TYPE TRANSCRIPTIONAL REGULATORY PROTEIN GABR"/>
    <property type="match status" value="1"/>
</dbReference>
<dbReference type="InterPro" id="IPR000524">
    <property type="entry name" value="Tscrpt_reg_HTH_GntR"/>
</dbReference>
<dbReference type="PANTHER" id="PTHR46577:SF1">
    <property type="entry name" value="HTH-TYPE TRANSCRIPTIONAL REGULATORY PROTEIN GABR"/>
    <property type="match status" value="1"/>
</dbReference>
<keyword evidence="9" id="KW-1185">Reference proteome</keyword>
<feature type="region of interest" description="Disordered" evidence="6">
    <location>
        <begin position="64"/>
        <end position="103"/>
    </location>
</feature>
<dbReference type="Proteomes" id="UP001165092">
    <property type="component" value="Unassembled WGS sequence"/>
</dbReference>
<dbReference type="InterPro" id="IPR015422">
    <property type="entry name" value="PyrdxlP-dep_Trfase_small"/>
</dbReference>
<dbReference type="InterPro" id="IPR015424">
    <property type="entry name" value="PyrdxlP-dep_Trfase"/>
</dbReference>
<dbReference type="SMART" id="SM00345">
    <property type="entry name" value="HTH_GNTR"/>
    <property type="match status" value="1"/>
</dbReference>
<keyword evidence="2" id="KW-0663">Pyridoxal phosphate</keyword>
<name>A0A9W6P5R9_9ACTN</name>
<dbReference type="RefSeq" id="WP_285758662.1">
    <property type="nucleotide sequence ID" value="NZ_BSQG01000002.1"/>
</dbReference>
<gene>
    <name evidence="8" type="ORF">Nans01_19080</name>
</gene>
<dbReference type="CDD" id="cd07377">
    <property type="entry name" value="WHTH_GntR"/>
    <property type="match status" value="1"/>
</dbReference>
<dbReference type="AlphaFoldDB" id="A0A9W6P5R9"/>
<evidence type="ECO:0000256" key="1">
    <source>
        <dbReference type="ARBA" id="ARBA00005384"/>
    </source>
</evidence>
<organism evidence="8 9">
    <name type="scientific">Nocardiopsis ansamitocini</name>
    <dbReference type="NCBI Taxonomy" id="1670832"/>
    <lineage>
        <taxon>Bacteria</taxon>
        <taxon>Bacillati</taxon>
        <taxon>Actinomycetota</taxon>
        <taxon>Actinomycetes</taxon>
        <taxon>Streptosporangiales</taxon>
        <taxon>Nocardiopsidaceae</taxon>
        <taxon>Nocardiopsis</taxon>
    </lineage>
</organism>
<keyword evidence="5" id="KW-0804">Transcription</keyword>
<evidence type="ECO:0000256" key="3">
    <source>
        <dbReference type="ARBA" id="ARBA00023015"/>
    </source>
</evidence>
<dbReference type="Gene3D" id="3.40.640.10">
    <property type="entry name" value="Type I PLP-dependent aspartate aminotransferase-like (Major domain)"/>
    <property type="match status" value="1"/>
</dbReference>
<dbReference type="GO" id="GO:0030170">
    <property type="term" value="F:pyridoxal phosphate binding"/>
    <property type="evidence" value="ECO:0007669"/>
    <property type="project" value="InterPro"/>
</dbReference>
<reference evidence="8" key="1">
    <citation type="submission" date="2023-02" db="EMBL/GenBank/DDBJ databases">
        <title>Nocardiopsis ansamitocini NBRC 112285.</title>
        <authorList>
            <person name="Ichikawa N."/>
            <person name="Sato H."/>
            <person name="Tonouchi N."/>
        </authorList>
    </citation>
    <scope>NUCLEOTIDE SEQUENCE</scope>
    <source>
        <strain evidence="8">NBRC 112285</strain>
    </source>
</reference>
<dbReference type="CDD" id="cd00609">
    <property type="entry name" value="AAT_like"/>
    <property type="match status" value="1"/>
</dbReference>
<dbReference type="Pfam" id="PF00392">
    <property type="entry name" value="GntR"/>
    <property type="match status" value="1"/>
</dbReference>
<dbReference type="GO" id="GO:0003677">
    <property type="term" value="F:DNA binding"/>
    <property type="evidence" value="ECO:0007669"/>
    <property type="project" value="UniProtKB-KW"/>
</dbReference>
<dbReference type="Gene3D" id="1.10.10.10">
    <property type="entry name" value="Winged helix-like DNA-binding domain superfamily/Winged helix DNA-binding domain"/>
    <property type="match status" value="1"/>
</dbReference>